<comment type="caution">
    <text evidence="5">The sequence shown here is derived from an EMBL/GenBank/DDBJ whole genome shotgun (WGS) entry which is preliminary data.</text>
</comment>
<dbReference type="GO" id="GO:0005524">
    <property type="term" value="F:ATP binding"/>
    <property type="evidence" value="ECO:0007669"/>
    <property type="project" value="UniProtKB-KW"/>
</dbReference>
<dbReference type="PANTHER" id="PTHR45772:SF4">
    <property type="entry name" value="ABC TRANSPORTER ATP-BINDING PROTEIN"/>
    <property type="match status" value="1"/>
</dbReference>
<dbReference type="Pfam" id="PF12399">
    <property type="entry name" value="BCA_ABC_TP_C"/>
    <property type="match status" value="1"/>
</dbReference>
<dbReference type="EMBL" id="BOOO01000013">
    <property type="protein sequence ID" value="GII29160.1"/>
    <property type="molecule type" value="Genomic_DNA"/>
</dbReference>
<dbReference type="AlphaFoldDB" id="A0A8J3TXW1"/>
<dbReference type="InterPro" id="IPR051120">
    <property type="entry name" value="ABC_AA/LPS_Transport"/>
</dbReference>
<feature type="domain" description="ABC transporter" evidence="4">
    <location>
        <begin position="9"/>
        <end position="257"/>
    </location>
</feature>
<dbReference type="PANTHER" id="PTHR45772">
    <property type="entry name" value="CONSERVED COMPONENT OF ABC TRANSPORTER FOR NATURAL AMINO ACIDS-RELATED"/>
    <property type="match status" value="1"/>
</dbReference>
<dbReference type="SMART" id="SM00382">
    <property type="entry name" value="AAA"/>
    <property type="match status" value="1"/>
</dbReference>
<evidence type="ECO:0000313" key="5">
    <source>
        <dbReference type="EMBL" id="GII29160.1"/>
    </source>
</evidence>
<dbReference type="GO" id="GO:0005886">
    <property type="term" value="C:plasma membrane"/>
    <property type="evidence" value="ECO:0007669"/>
    <property type="project" value="TreeGrafter"/>
</dbReference>
<dbReference type="Pfam" id="PF00005">
    <property type="entry name" value="ABC_tran"/>
    <property type="match status" value="1"/>
</dbReference>
<dbReference type="CDD" id="cd03219">
    <property type="entry name" value="ABC_Mj1267_LivG_branched"/>
    <property type="match status" value="1"/>
</dbReference>
<sequence length="258" mass="27040">MNHGTQALVEVRDLTLRFGGVTALADVAFDVGERQICGLVGPNGAGKSSLFNCVNGYYRPSGGSIRVGGVDVLSVPAHRTVRLGIARTFQHPTLQPDRTVLDNVLLGGHSTLSGTVLSAMLALPGERRRERELVTRARELLGSLGLAGAERTSAGDLPYGSQKRVEIARALLSGPRLLLLDEPASGLTHSEVGEVGELITRIRADHGLTVIVVEHHMGLISAVTDHVVALVSGRKVAEGTAQAVQSDPVVVSAYLGAA</sequence>
<keyword evidence="2" id="KW-0547">Nucleotide-binding</keyword>
<organism evidence="5 6">
    <name type="scientific">Planotetraspora mira</name>
    <dbReference type="NCBI Taxonomy" id="58121"/>
    <lineage>
        <taxon>Bacteria</taxon>
        <taxon>Bacillati</taxon>
        <taxon>Actinomycetota</taxon>
        <taxon>Actinomycetes</taxon>
        <taxon>Streptosporangiales</taxon>
        <taxon>Streptosporangiaceae</taxon>
        <taxon>Planotetraspora</taxon>
    </lineage>
</organism>
<keyword evidence="6" id="KW-1185">Reference proteome</keyword>
<proteinExistence type="predicted"/>
<name>A0A8J3TXW1_9ACTN</name>
<dbReference type="Proteomes" id="UP000650628">
    <property type="component" value="Unassembled WGS sequence"/>
</dbReference>
<dbReference type="InterPro" id="IPR003439">
    <property type="entry name" value="ABC_transporter-like_ATP-bd"/>
</dbReference>
<evidence type="ECO:0000256" key="1">
    <source>
        <dbReference type="ARBA" id="ARBA00022448"/>
    </source>
</evidence>
<accession>A0A8J3TXW1</accession>
<keyword evidence="3 5" id="KW-0067">ATP-binding</keyword>
<dbReference type="RefSeq" id="WP_239113857.1">
    <property type="nucleotide sequence ID" value="NZ_BOOO01000013.1"/>
</dbReference>
<evidence type="ECO:0000256" key="2">
    <source>
        <dbReference type="ARBA" id="ARBA00022741"/>
    </source>
</evidence>
<dbReference type="Gene3D" id="3.40.50.300">
    <property type="entry name" value="P-loop containing nucleotide triphosphate hydrolases"/>
    <property type="match status" value="1"/>
</dbReference>
<dbReference type="InterPro" id="IPR027417">
    <property type="entry name" value="P-loop_NTPase"/>
</dbReference>
<keyword evidence="1" id="KW-0813">Transport</keyword>
<gene>
    <name evidence="5" type="ORF">Pmi06nite_26020</name>
</gene>
<dbReference type="FunFam" id="3.40.50.300:FF:000421">
    <property type="entry name" value="Branched-chain amino acid ABC transporter ATP-binding protein"/>
    <property type="match status" value="1"/>
</dbReference>
<evidence type="ECO:0000259" key="4">
    <source>
        <dbReference type="PROSITE" id="PS50893"/>
    </source>
</evidence>
<dbReference type="InterPro" id="IPR032823">
    <property type="entry name" value="BCA_ABC_TP_C"/>
</dbReference>
<evidence type="ECO:0000313" key="6">
    <source>
        <dbReference type="Proteomes" id="UP000650628"/>
    </source>
</evidence>
<dbReference type="InterPro" id="IPR003593">
    <property type="entry name" value="AAA+_ATPase"/>
</dbReference>
<dbReference type="SUPFAM" id="SSF52540">
    <property type="entry name" value="P-loop containing nucleoside triphosphate hydrolases"/>
    <property type="match status" value="1"/>
</dbReference>
<dbReference type="PROSITE" id="PS50893">
    <property type="entry name" value="ABC_TRANSPORTER_2"/>
    <property type="match status" value="1"/>
</dbReference>
<reference evidence="5 6" key="1">
    <citation type="submission" date="2021-01" db="EMBL/GenBank/DDBJ databases">
        <title>Whole genome shotgun sequence of Planotetraspora mira NBRC 15435.</title>
        <authorList>
            <person name="Komaki H."/>
            <person name="Tamura T."/>
        </authorList>
    </citation>
    <scope>NUCLEOTIDE SEQUENCE [LARGE SCALE GENOMIC DNA]</scope>
    <source>
        <strain evidence="5 6">NBRC 15435</strain>
    </source>
</reference>
<protein>
    <submittedName>
        <fullName evidence="5">ABC transporter ATP-binding protein</fullName>
    </submittedName>
</protein>
<evidence type="ECO:0000256" key="3">
    <source>
        <dbReference type="ARBA" id="ARBA00022840"/>
    </source>
</evidence>
<dbReference type="GO" id="GO:0016887">
    <property type="term" value="F:ATP hydrolysis activity"/>
    <property type="evidence" value="ECO:0007669"/>
    <property type="project" value="InterPro"/>
</dbReference>